<evidence type="ECO:0000256" key="4">
    <source>
        <dbReference type="ARBA" id="ARBA00022692"/>
    </source>
</evidence>
<dbReference type="EMBL" id="BAAACW010000108">
    <property type="protein sequence ID" value="GAA0365110.1"/>
    <property type="molecule type" value="Genomic_DNA"/>
</dbReference>
<evidence type="ECO:0000256" key="2">
    <source>
        <dbReference type="ARBA" id="ARBA00022448"/>
    </source>
</evidence>
<accession>A0ABN0XIQ1</accession>
<evidence type="ECO:0000259" key="8">
    <source>
        <dbReference type="PROSITE" id="PS50928"/>
    </source>
</evidence>
<reference evidence="9 10" key="1">
    <citation type="journal article" date="2019" name="Int. J. Syst. Evol. Microbiol.">
        <title>The Global Catalogue of Microorganisms (GCM) 10K type strain sequencing project: providing services to taxonomists for standard genome sequencing and annotation.</title>
        <authorList>
            <consortium name="The Broad Institute Genomics Platform"/>
            <consortium name="The Broad Institute Genome Sequencing Center for Infectious Disease"/>
            <person name="Wu L."/>
            <person name="Ma J."/>
        </authorList>
    </citation>
    <scope>NUCLEOTIDE SEQUENCE [LARGE SCALE GENOMIC DNA]</scope>
    <source>
        <strain evidence="9 10">JCM 12662</strain>
    </source>
</reference>
<evidence type="ECO:0000256" key="1">
    <source>
        <dbReference type="ARBA" id="ARBA00004651"/>
    </source>
</evidence>
<dbReference type="Proteomes" id="UP001501166">
    <property type="component" value="Unassembled WGS sequence"/>
</dbReference>
<evidence type="ECO:0000313" key="9">
    <source>
        <dbReference type="EMBL" id="GAA0365110.1"/>
    </source>
</evidence>
<feature type="transmembrane region" description="Helical" evidence="7">
    <location>
        <begin position="243"/>
        <end position="262"/>
    </location>
</feature>
<feature type="transmembrane region" description="Helical" evidence="7">
    <location>
        <begin position="47"/>
        <end position="66"/>
    </location>
</feature>
<name>A0ABN0XIQ1_9LACT</name>
<comment type="subcellular location">
    <subcellularLocation>
        <location evidence="1 7">Cell membrane</location>
        <topology evidence="1 7">Multi-pass membrane protein</topology>
    </subcellularLocation>
</comment>
<comment type="caution">
    <text evidence="9">The sequence shown here is derived from an EMBL/GenBank/DDBJ whole genome shotgun (WGS) entry which is preliminary data.</text>
</comment>
<keyword evidence="3" id="KW-1003">Cell membrane</keyword>
<dbReference type="InterPro" id="IPR050809">
    <property type="entry name" value="UgpAE/MalFG_permease"/>
</dbReference>
<evidence type="ECO:0000256" key="5">
    <source>
        <dbReference type="ARBA" id="ARBA00022989"/>
    </source>
</evidence>
<protein>
    <submittedName>
        <fullName evidence="9">ABC transporter permease subunit</fullName>
    </submittedName>
</protein>
<keyword evidence="5 7" id="KW-1133">Transmembrane helix</keyword>
<dbReference type="CDD" id="cd06261">
    <property type="entry name" value="TM_PBP2"/>
    <property type="match status" value="1"/>
</dbReference>
<keyword evidence="4 7" id="KW-0812">Transmembrane</keyword>
<evidence type="ECO:0000256" key="3">
    <source>
        <dbReference type="ARBA" id="ARBA00022475"/>
    </source>
</evidence>
<keyword evidence="10" id="KW-1185">Reference proteome</keyword>
<proteinExistence type="inferred from homology"/>
<feature type="transmembrane region" description="Helical" evidence="7">
    <location>
        <begin position="199"/>
        <end position="223"/>
    </location>
</feature>
<evidence type="ECO:0000313" key="10">
    <source>
        <dbReference type="Proteomes" id="UP001501166"/>
    </source>
</evidence>
<dbReference type="Pfam" id="PF00528">
    <property type="entry name" value="BPD_transp_1"/>
    <property type="match status" value="1"/>
</dbReference>
<dbReference type="SUPFAM" id="SSF161098">
    <property type="entry name" value="MetI-like"/>
    <property type="match status" value="1"/>
</dbReference>
<feature type="transmembrane region" description="Helical" evidence="7">
    <location>
        <begin position="304"/>
        <end position="326"/>
    </location>
</feature>
<dbReference type="InterPro" id="IPR035906">
    <property type="entry name" value="MetI-like_sf"/>
</dbReference>
<comment type="similarity">
    <text evidence="7">Belongs to the binding-protein-dependent transport system permease family.</text>
</comment>
<dbReference type="InterPro" id="IPR000515">
    <property type="entry name" value="MetI-like"/>
</dbReference>
<keyword evidence="2 7" id="KW-0813">Transport</keyword>
<sequence length="336" mass="38064">MEKHAQDIAQLQKSPSARPGRVYKTVDDLEVKKRTMKDRLKQAAGNWELYVMVLPLVAFFFVFHYIPIYGVQIAFKDFMPSLGIWGSPWVGLKHFERFFNMHYAGRLIWNTLSISLYSLVAGFPAPIILALAFNEIKDGKFKRFVQTVTYAPNFISTVVIVGMIIAFLSPSTGVINHFLDLIGINRHHFMQDPRWFRHIYVLSGIWQSTGWGTIIYLAALSGVDTQLHEAATIDGATRLQRMWYINLPVLVPTMVILLIMNFGGIMSVGFEKAFLLQNPLNMQTSDIIATFTYRTGLLEGQYSYSAAIGLFNSVINSVMLLAVNWISAKYTDTSLL</sequence>
<feature type="transmembrane region" description="Helical" evidence="7">
    <location>
        <begin position="153"/>
        <end position="179"/>
    </location>
</feature>
<evidence type="ECO:0000256" key="7">
    <source>
        <dbReference type="RuleBase" id="RU363032"/>
    </source>
</evidence>
<dbReference type="PROSITE" id="PS50928">
    <property type="entry name" value="ABC_TM1"/>
    <property type="match status" value="1"/>
</dbReference>
<organism evidence="9 10">
    <name type="scientific">Alkalibacterium iburiense</name>
    <dbReference type="NCBI Taxonomy" id="290589"/>
    <lineage>
        <taxon>Bacteria</taxon>
        <taxon>Bacillati</taxon>
        <taxon>Bacillota</taxon>
        <taxon>Bacilli</taxon>
        <taxon>Lactobacillales</taxon>
        <taxon>Carnobacteriaceae</taxon>
        <taxon>Alkalibacterium</taxon>
    </lineage>
</organism>
<feature type="transmembrane region" description="Helical" evidence="7">
    <location>
        <begin position="107"/>
        <end position="133"/>
    </location>
</feature>
<dbReference type="Gene3D" id="1.10.3720.10">
    <property type="entry name" value="MetI-like"/>
    <property type="match status" value="1"/>
</dbReference>
<feature type="domain" description="ABC transmembrane type-1" evidence="8">
    <location>
        <begin position="108"/>
        <end position="323"/>
    </location>
</feature>
<evidence type="ECO:0000256" key="6">
    <source>
        <dbReference type="ARBA" id="ARBA00023136"/>
    </source>
</evidence>
<dbReference type="PANTHER" id="PTHR43227:SF11">
    <property type="entry name" value="BLL4140 PROTEIN"/>
    <property type="match status" value="1"/>
</dbReference>
<dbReference type="PANTHER" id="PTHR43227">
    <property type="entry name" value="BLL4140 PROTEIN"/>
    <property type="match status" value="1"/>
</dbReference>
<keyword evidence="6 7" id="KW-0472">Membrane</keyword>
<gene>
    <name evidence="9" type="ORF">GCM10008932_16670</name>
</gene>